<dbReference type="GO" id="GO:0008168">
    <property type="term" value="F:methyltransferase activity"/>
    <property type="evidence" value="ECO:0007669"/>
    <property type="project" value="UniProtKB-KW"/>
</dbReference>
<keyword evidence="6" id="KW-0808">Transferase</keyword>
<protein>
    <submittedName>
        <fullName evidence="6">Isoprenylcysteine carboxylmethyltransferase family protein</fullName>
    </submittedName>
</protein>
<evidence type="ECO:0000256" key="3">
    <source>
        <dbReference type="ARBA" id="ARBA00022989"/>
    </source>
</evidence>
<reference evidence="6 7" key="1">
    <citation type="submission" date="2018-01" db="EMBL/GenBank/DDBJ databases">
        <title>Complete genome sequence of Bacteriovorax stolpii DSM12778.</title>
        <authorList>
            <person name="Tang B."/>
            <person name="Chang J."/>
        </authorList>
    </citation>
    <scope>NUCLEOTIDE SEQUENCE [LARGE SCALE GENOMIC DNA]</scope>
    <source>
        <strain evidence="6 7">DSM 12778</strain>
    </source>
</reference>
<dbReference type="Gene3D" id="1.20.120.1630">
    <property type="match status" value="1"/>
</dbReference>
<dbReference type="GO" id="GO:0032259">
    <property type="term" value="P:methylation"/>
    <property type="evidence" value="ECO:0007669"/>
    <property type="project" value="UniProtKB-KW"/>
</dbReference>
<dbReference type="Proteomes" id="UP000235584">
    <property type="component" value="Chromosome"/>
</dbReference>
<evidence type="ECO:0000256" key="4">
    <source>
        <dbReference type="ARBA" id="ARBA00023136"/>
    </source>
</evidence>
<feature type="transmembrane region" description="Helical" evidence="5">
    <location>
        <begin position="104"/>
        <end position="125"/>
    </location>
</feature>
<dbReference type="KEGG" id="bsto:C0V70_13015"/>
<keyword evidence="2 5" id="KW-0812">Transmembrane</keyword>
<keyword evidence="3 5" id="KW-1133">Transmembrane helix</keyword>
<organism evidence="6 7">
    <name type="scientific">Bacteriovorax stolpii</name>
    <name type="common">Bdellovibrio stolpii</name>
    <dbReference type="NCBI Taxonomy" id="960"/>
    <lineage>
        <taxon>Bacteria</taxon>
        <taxon>Pseudomonadati</taxon>
        <taxon>Bdellovibrionota</taxon>
        <taxon>Bacteriovoracia</taxon>
        <taxon>Bacteriovoracales</taxon>
        <taxon>Bacteriovoracaceae</taxon>
        <taxon>Bacteriovorax</taxon>
    </lineage>
</organism>
<dbReference type="EMBL" id="CP025704">
    <property type="protein sequence ID" value="AUN99005.1"/>
    <property type="molecule type" value="Genomic_DNA"/>
</dbReference>
<dbReference type="PANTHER" id="PTHR12714">
    <property type="entry name" value="PROTEIN-S ISOPRENYLCYSTEINE O-METHYLTRANSFERASE"/>
    <property type="match status" value="1"/>
</dbReference>
<feature type="transmembrane region" description="Helical" evidence="5">
    <location>
        <begin position="167"/>
        <end position="189"/>
    </location>
</feature>
<dbReference type="PANTHER" id="PTHR12714:SF9">
    <property type="entry name" value="PROTEIN-S-ISOPRENYLCYSTEINE O-METHYLTRANSFERASE"/>
    <property type="match status" value="1"/>
</dbReference>
<gene>
    <name evidence="6" type="ORF">C0V70_13015</name>
</gene>
<keyword evidence="7" id="KW-1185">Reference proteome</keyword>
<evidence type="ECO:0000313" key="7">
    <source>
        <dbReference type="Proteomes" id="UP000235584"/>
    </source>
</evidence>
<evidence type="ECO:0000256" key="5">
    <source>
        <dbReference type="SAM" id="Phobius"/>
    </source>
</evidence>
<dbReference type="AlphaFoldDB" id="A0A2K9NVB0"/>
<keyword evidence="6" id="KW-0489">Methyltransferase</keyword>
<feature type="transmembrane region" description="Helical" evidence="5">
    <location>
        <begin position="71"/>
        <end position="92"/>
    </location>
</feature>
<evidence type="ECO:0000313" key="6">
    <source>
        <dbReference type="EMBL" id="AUN99005.1"/>
    </source>
</evidence>
<dbReference type="InterPro" id="IPR007318">
    <property type="entry name" value="Phopholipid_MeTrfase"/>
</dbReference>
<proteinExistence type="predicted"/>
<accession>A0A2K9NVB0</accession>
<feature type="transmembrane region" description="Helical" evidence="5">
    <location>
        <begin position="29"/>
        <end position="51"/>
    </location>
</feature>
<keyword evidence="4 5" id="KW-0472">Membrane</keyword>
<evidence type="ECO:0000256" key="1">
    <source>
        <dbReference type="ARBA" id="ARBA00004127"/>
    </source>
</evidence>
<evidence type="ECO:0000256" key="2">
    <source>
        <dbReference type="ARBA" id="ARBA00022692"/>
    </source>
</evidence>
<name>A0A2K9NVB0_BACTC</name>
<sequence length="220" mass="25764">MDKDPGLFCSFGRVGFYLESSRKGKIMKIFLVLYFIFFILFCLVLPTVRVWRQQKILAITFKNTDSAHDYIGKLFKVVILAAGFPALLYLFNEERLPRLIQLDLPPSVFYLGLIIMAVSLLWVMIAQIQMANSWRIGIDYEKKTELVHEGFFNYSRNPIYLGMHGSLLGFFMVLPNVWSLVVFLIAHILMQIQTRLEEEYLEKMHGASYADYKNKVRRWL</sequence>
<dbReference type="GO" id="GO:0012505">
    <property type="term" value="C:endomembrane system"/>
    <property type="evidence" value="ECO:0007669"/>
    <property type="project" value="UniProtKB-SubCell"/>
</dbReference>
<comment type="subcellular location">
    <subcellularLocation>
        <location evidence="1">Endomembrane system</location>
        <topology evidence="1">Multi-pass membrane protein</topology>
    </subcellularLocation>
</comment>
<dbReference type="Pfam" id="PF04191">
    <property type="entry name" value="PEMT"/>
    <property type="match status" value="1"/>
</dbReference>